<keyword evidence="2" id="KW-1185">Reference proteome</keyword>
<organism evidence="1 2">
    <name type="scientific">Ornithinibacillus caprae</name>
    <dbReference type="NCBI Taxonomy" id="2678566"/>
    <lineage>
        <taxon>Bacteria</taxon>
        <taxon>Bacillati</taxon>
        <taxon>Bacillota</taxon>
        <taxon>Bacilli</taxon>
        <taxon>Bacillales</taxon>
        <taxon>Bacillaceae</taxon>
        <taxon>Ornithinibacillus</taxon>
    </lineage>
</organism>
<dbReference type="EMBL" id="WOCA01000002">
    <property type="protein sequence ID" value="MUK87433.1"/>
    <property type="molecule type" value="Genomic_DNA"/>
</dbReference>
<sequence>MNIKVSLTDFVDFSIRNGASRMTKIKEIRGRDVYHPSRDYWKDLRDGLVSFHEKNLDKKYLNRIIERAPESKKTNYKTVIDNYNSFLGRRKIEWFTPQSKDWHFQDVIIRVNPELGLFINDVPHIIKIYFKEDPSKPITSLDKRKLESIFFLMETSLNGYHPGINYSVFNAKRGKLVTKNRSVESIKEILESDALAFKHLWENT</sequence>
<name>A0A6N8FD20_9BACI</name>
<reference evidence="1 2" key="1">
    <citation type="submission" date="2019-11" db="EMBL/GenBank/DDBJ databases">
        <authorList>
            <person name="Li X."/>
        </authorList>
    </citation>
    <scope>NUCLEOTIDE SEQUENCE [LARGE SCALE GENOMIC DNA]</scope>
    <source>
        <strain evidence="1 2">L9</strain>
    </source>
</reference>
<dbReference type="Proteomes" id="UP000469125">
    <property type="component" value="Unassembled WGS sequence"/>
</dbReference>
<accession>A0A6N8FD20</accession>
<evidence type="ECO:0000313" key="2">
    <source>
        <dbReference type="Proteomes" id="UP000469125"/>
    </source>
</evidence>
<dbReference type="AlphaFoldDB" id="A0A6N8FD20"/>
<proteinExistence type="predicted"/>
<protein>
    <submittedName>
        <fullName evidence="1">Uncharacterized protein</fullName>
    </submittedName>
</protein>
<evidence type="ECO:0000313" key="1">
    <source>
        <dbReference type="EMBL" id="MUK87433.1"/>
    </source>
</evidence>
<gene>
    <name evidence="1" type="ORF">GMD78_03335</name>
</gene>
<comment type="caution">
    <text evidence="1">The sequence shown here is derived from an EMBL/GenBank/DDBJ whole genome shotgun (WGS) entry which is preliminary data.</text>
</comment>
<dbReference type="RefSeq" id="WP_155667119.1">
    <property type="nucleotide sequence ID" value="NZ_WOCA01000002.1"/>
</dbReference>